<evidence type="ECO:0000313" key="16">
    <source>
        <dbReference type="EMBL" id="TNC22224.1"/>
    </source>
</evidence>
<accession>A0A5C4LU59</accession>
<evidence type="ECO:0000256" key="4">
    <source>
        <dbReference type="ARBA" id="ARBA00007898"/>
    </source>
</evidence>
<dbReference type="GO" id="GO:0008800">
    <property type="term" value="F:beta-lactamase activity"/>
    <property type="evidence" value="ECO:0007669"/>
    <property type="project" value="UniProtKB-EC"/>
</dbReference>
<dbReference type="EMBL" id="VDFW01000028">
    <property type="protein sequence ID" value="TNC22224.1"/>
    <property type="molecule type" value="Genomic_DNA"/>
</dbReference>
<evidence type="ECO:0000256" key="8">
    <source>
        <dbReference type="ARBA" id="ARBA00022801"/>
    </source>
</evidence>
<feature type="transmembrane region" description="Helical" evidence="13">
    <location>
        <begin position="73"/>
        <end position="93"/>
    </location>
</feature>
<dbReference type="Gene3D" id="3.90.1310.10">
    <property type="entry name" value="Penicillin-binding protein 2a (Domain 2)"/>
    <property type="match status" value="1"/>
</dbReference>
<comment type="similarity">
    <text evidence="3">Belongs to the transpeptidase family.</text>
</comment>
<keyword evidence="10 13" id="KW-1133">Transmembrane helix</keyword>
<evidence type="ECO:0000256" key="1">
    <source>
        <dbReference type="ARBA" id="ARBA00001526"/>
    </source>
</evidence>
<dbReference type="InterPro" id="IPR001460">
    <property type="entry name" value="PCN-bd_Tpept"/>
</dbReference>
<evidence type="ECO:0000256" key="3">
    <source>
        <dbReference type="ARBA" id="ARBA00007171"/>
    </source>
</evidence>
<dbReference type="AlphaFoldDB" id="A0A5C4LU59"/>
<dbReference type="GO" id="GO:0008360">
    <property type="term" value="P:regulation of cell shape"/>
    <property type="evidence" value="ECO:0007669"/>
    <property type="project" value="UniProtKB-KW"/>
</dbReference>
<comment type="similarity">
    <text evidence="4">Belongs to the class-D beta-lactamase family.</text>
</comment>
<feature type="transmembrane region" description="Helical" evidence="13">
    <location>
        <begin position="185"/>
        <end position="201"/>
    </location>
</feature>
<feature type="domain" description="Penicillin-binding protein transpeptidase" evidence="14">
    <location>
        <begin position="653"/>
        <end position="962"/>
    </location>
</feature>
<gene>
    <name evidence="16" type="ORF">FG385_25945</name>
</gene>
<dbReference type="Pfam" id="PF00905">
    <property type="entry name" value="Transpeptidase"/>
    <property type="match status" value="1"/>
</dbReference>
<dbReference type="Pfam" id="PF01098">
    <property type="entry name" value="FTSW_RODA_SPOVE"/>
    <property type="match status" value="1"/>
</dbReference>
<dbReference type="GO" id="GO:0071555">
    <property type="term" value="P:cell wall organization"/>
    <property type="evidence" value="ECO:0007669"/>
    <property type="project" value="TreeGrafter"/>
</dbReference>
<dbReference type="GO" id="GO:0051301">
    <property type="term" value="P:cell division"/>
    <property type="evidence" value="ECO:0007669"/>
    <property type="project" value="InterPro"/>
</dbReference>
<feature type="transmembrane region" description="Helical" evidence="13">
    <location>
        <begin position="296"/>
        <end position="316"/>
    </location>
</feature>
<dbReference type="InterPro" id="IPR005311">
    <property type="entry name" value="PBP_dimer"/>
</dbReference>
<dbReference type="RefSeq" id="WP_139099416.1">
    <property type="nucleotide sequence ID" value="NZ_VDFW01000028.1"/>
</dbReference>
<keyword evidence="7" id="KW-0732">Signal</keyword>
<keyword evidence="12" id="KW-0046">Antibiotic resistance</keyword>
<feature type="transmembrane region" description="Helical" evidence="13">
    <location>
        <begin position="362"/>
        <end position="384"/>
    </location>
</feature>
<feature type="transmembrane region" description="Helical" evidence="13">
    <location>
        <begin position="100"/>
        <end position="123"/>
    </location>
</feature>
<dbReference type="Proteomes" id="UP000305546">
    <property type="component" value="Unassembled WGS sequence"/>
</dbReference>
<dbReference type="SUPFAM" id="SSF56601">
    <property type="entry name" value="beta-lactamase/transpeptidase-like"/>
    <property type="match status" value="1"/>
</dbReference>
<dbReference type="PANTHER" id="PTHR30627:SF6">
    <property type="entry name" value="BETA-LACTAMASE YBXI-RELATED"/>
    <property type="match status" value="1"/>
</dbReference>
<evidence type="ECO:0000256" key="7">
    <source>
        <dbReference type="ARBA" id="ARBA00022729"/>
    </source>
</evidence>
<evidence type="ECO:0000256" key="5">
    <source>
        <dbReference type="ARBA" id="ARBA00012865"/>
    </source>
</evidence>
<evidence type="ECO:0000256" key="12">
    <source>
        <dbReference type="ARBA" id="ARBA00023251"/>
    </source>
</evidence>
<protein>
    <recommendedName>
        <fullName evidence="5">beta-lactamase</fullName>
        <ecNumber evidence="5">3.5.2.6</ecNumber>
    </recommendedName>
</protein>
<proteinExistence type="inferred from homology"/>
<comment type="caution">
    <text evidence="16">The sequence shown here is derived from an EMBL/GenBank/DDBJ whole genome shotgun (WGS) entry which is preliminary data.</text>
</comment>
<keyword evidence="6 13" id="KW-0812">Transmembrane</keyword>
<dbReference type="Gene3D" id="3.40.710.10">
    <property type="entry name" value="DD-peptidase/beta-lactamase superfamily"/>
    <property type="match status" value="1"/>
</dbReference>
<feature type="transmembrane region" description="Helical" evidence="13">
    <location>
        <begin position="161"/>
        <end position="179"/>
    </location>
</feature>
<dbReference type="InterPro" id="IPR036138">
    <property type="entry name" value="PBP_dimer_sf"/>
</dbReference>
<organism evidence="16 17">
    <name type="scientific">Amycolatopsis alkalitolerans</name>
    <dbReference type="NCBI Taxonomy" id="2547244"/>
    <lineage>
        <taxon>Bacteria</taxon>
        <taxon>Bacillati</taxon>
        <taxon>Actinomycetota</taxon>
        <taxon>Actinomycetes</taxon>
        <taxon>Pseudonocardiales</taxon>
        <taxon>Pseudonocardiaceae</taxon>
        <taxon>Amycolatopsis</taxon>
    </lineage>
</organism>
<reference evidence="16 17" key="1">
    <citation type="submission" date="2019-06" db="EMBL/GenBank/DDBJ databases">
        <title>Amycolatopsis alkalitolerans sp. nov., isolated from Gastrodia elata Blume.</title>
        <authorList>
            <person name="Narsing Rao M.P."/>
            <person name="Li W.J."/>
        </authorList>
    </citation>
    <scope>NUCLEOTIDE SEQUENCE [LARGE SCALE GENOMIC DNA]</scope>
    <source>
        <strain evidence="16 17">SYSUP0005</strain>
    </source>
</reference>
<keyword evidence="17" id="KW-1185">Reference proteome</keyword>
<dbReference type="GO" id="GO:0046677">
    <property type="term" value="P:response to antibiotic"/>
    <property type="evidence" value="ECO:0007669"/>
    <property type="project" value="UniProtKB-KW"/>
</dbReference>
<dbReference type="EC" id="3.5.2.6" evidence="5"/>
<feature type="transmembrane region" description="Helical" evidence="13">
    <location>
        <begin position="405"/>
        <end position="425"/>
    </location>
</feature>
<dbReference type="PANTHER" id="PTHR30627">
    <property type="entry name" value="PEPTIDOGLYCAN D,D-TRANSPEPTIDASE"/>
    <property type="match status" value="1"/>
</dbReference>
<keyword evidence="9" id="KW-0133">Cell shape</keyword>
<feature type="domain" description="Penicillin-binding protein dimerisation" evidence="15">
    <location>
        <begin position="448"/>
        <end position="611"/>
    </location>
</feature>
<evidence type="ECO:0000259" key="14">
    <source>
        <dbReference type="Pfam" id="PF00905"/>
    </source>
</evidence>
<dbReference type="GO" id="GO:0008658">
    <property type="term" value="F:penicillin binding"/>
    <property type="evidence" value="ECO:0007669"/>
    <property type="project" value="InterPro"/>
</dbReference>
<name>A0A5C4LU59_9PSEU</name>
<dbReference type="GO" id="GO:0005886">
    <property type="term" value="C:plasma membrane"/>
    <property type="evidence" value="ECO:0007669"/>
    <property type="project" value="TreeGrafter"/>
</dbReference>
<dbReference type="Pfam" id="PF03717">
    <property type="entry name" value="PBP_dimer"/>
    <property type="match status" value="1"/>
</dbReference>
<dbReference type="SUPFAM" id="SSF56519">
    <property type="entry name" value="Penicillin binding protein dimerisation domain"/>
    <property type="match status" value="1"/>
</dbReference>
<evidence type="ECO:0000256" key="2">
    <source>
        <dbReference type="ARBA" id="ARBA00004141"/>
    </source>
</evidence>
<dbReference type="InterPro" id="IPR050515">
    <property type="entry name" value="Beta-lactam/transpept"/>
</dbReference>
<evidence type="ECO:0000259" key="15">
    <source>
        <dbReference type="Pfam" id="PF03717"/>
    </source>
</evidence>
<evidence type="ECO:0000313" key="17">
    <source>
        <dbReference type="Proteomes" id="UP000305546"/>
    </source>
</evidence>
<feature type="transmembrane region" description="Helical" evidence="13">
    <location>
        <begin position="129"/>
        <end position="154"/>
    </location>
</feature>
<dbReference type="InterPro" id="IPR001182">
    <property type="entry name" value="FtsW/RodA"/>
</dbReference>
<comment type="subcellular location">
    <subcellularLocation>
        <location evidence="2">Membrane</location>
        <topology evidence="2">Multi-pass membrane protein</topology>
    </subcellularLocation>
</comment>
<evidence type="ECO:0000256" key="10">
    <source>
        <dbReference type="ARBA" id="ARBA00022989"/>
    </source>
</evidence>
<evidence type="ECO:0000256" key="13">
    <source>
        <dbReference type="SAM" id="Phobius"/>
    </source>
</evidence>
<dbReference type="OrthoDB" id="9766847at2"/>
<keyword evidence="8" id="KW-0378">Hydrolase</keyword>
<evidence type="ECO:0000256" key="6">
    <source>
        <dbReference type="ARBA" id="ARBA00022692"/>
    </source>
</evidence>
<comment type="catalytic activity">
    <reaction evidence="1">
        <text>a beta-lactam + H2O = a substituted beta-amino acid</text>
        <dbReference type="Rhea" id="RHEA:20401"/>
        <dbReference type="ChEBI" id="CHEBI:15377"/>
        <dbReference type="ChEBI" id="CHEBI:35627"/>
        <dbReference type="ChEBI" id="CHEBI:140347"/>
        <dbReference type="EC" id="3.5.2.6"/>
    </reaction>
</comment>
<evidence type="ECO:0000256" key="9">
    <source>
        <dbReference type="ARBA" id="ARBA00022960"/>
    </source>
</evidence>
<feature type="transmembrane region" description="Helical" evidence="13">
    <location>
        <begin position="44"/>
        <end position="67"/>
    </location>
</feature>
<evidence type="ECO:0000256" key="11">
    <source>
        <dbReference type="ARBA" id="ARBA00023136"/>
    </source>
</evidence>
<keyword evidence="11 13" id="KW-0472">Membrane</keyword>
<sequence>MLTLERGGTGGSWRPGRLNRRQRRRLGGGRHWPRFRLPHIASGAFDLLAVVAMVVLVGLGLLNLYAIGGTSLAGHQAIIAAAGVLALAVFWRLRASVLTVLGWTCYALAVLFLLAVLVVGTHANGAQRWLALGTLTFQPSELAKLGLLIVLATVTGSTRPAWQRFTFAVVLAVVPIGLTVLEPDLSTATLLVAITVAMLILGRIPMRFLLPLFGGAAVAAPLAISLLRPYQIERITTFLSANPADAGPGWAVLQAHIALASGGWRGQAGNPLRQLLAEYLPDRETDLALASLVEQWGLVAGAAAVLAALVLVWRLALAARVPRSRPGALVAAGFAMLLGVEAVVSLGGNLGLLPVAGVPFPLVSYGGTAVVVHLIALGIVLSVRRDGARRRLWSAPSWRYARPRLARFAALALTGLLVVFSLYAWNLQTTQGDALRTAAQSQMTRCTTIPAPRGMITDRHGTALAAGAGTETVLATPALLRSHADDVRRLSTLTGIPAGTLRSALDAAPATALSTPLADVPDALGDKITAANLPGVVLAPKPTRHYLESATLAPVLGFAGVATPADLRRWPGLPNGEIVGRSGLEQTYDAVLRGVDGKDCFAVDPAGVPVAQGSFQGAVPGANLRLSLDLALQRQLTASLATALAAEPPGGLGSAVMMDPKTGAILAMASLPSYDNNIYGPPVDTAGLRDAEHAQGQPMLEHTTQVAMPPGSTFKLVVASADMAHPVFDPGNVIPTGASFTLGGHTFHNWSALPPQNLVQAIAWSNDVYFYKLANALGPDALTSVASQFGVGAPTGIDLPAESGGYLGTPKTVQHWYAGSTVILGIGQGYLTVTPLQDARWTAAAATGSLVTPRLGLATGTSTYTALPPQARVALPFAGALGPVRDGMRAAVTSGTASRLKALPVPVGAKTGTAQDPSSPNGGLDDWMTAAAPMNDPSIVATAVVQGPGEGATSAGPVVQEALGYYFAHQNEILAMPPVQAPGR</sequence>
<dbReference type="InterPro" id="IPR012338">
    <property type="entry name" value="Beta-lactam/transpept-like"/>
</dbReference>
<feature type="transmembrane region" description="Helical" evidence="13">
    <location>
        <begin position="208"/>
        <end position="227"/>
    </location>
</feature>
<feature type="transmembrane region" description="Helical" evidence="13">
    <location>
        <begin position="328"/>
        <end position="350"/>
    </location>
</feature>